<dbReference type="InterPro" id="IPR003583">
    <property type="entry name" value="Hlx-hairpin-Hlx_DNA-bd_motif"/>
</dbReference>
<dbReference type="SUPFAM" id="SSF89550">
    <property type="entry name" value="PHP domain-like"/>
    <property type="match status" value="1"/>
</dbReference>
<dbReference type="GO" id="GO:0042578">
    <property type="term" value="F:phosphoric ester hydrolase activity"/>
    <property type="evidence" value="ECO:0007669"/>
    <property type="project" value="TreeGrafter"/>
</dbReference>
<dbReference type="SUPFAM" id="SSF81301">
    <property type="entry name" value="Nucleotidyltransferase"/>
    <property type="match status" value="1"/>
</dbReference>
<dbReference type="Gene3D" id="1.10.150.20">
    <property type="entry name" value="5' to 3' exonuclease, C-terminal subdomain"/>
    <property type="match status" value="1"/>
</dbReference>
<dbReference type="CDD" id="cd07436">
    <property type="entry name" value="PHP_PolX"/>
    <property type="match status" value="1"/>
</dbReference>
<accession>A0A402CPW0</accession>
<dbReference type="InterPro" id="IPR016195">
    <property type="entry name" value="Pol/histidinol_Pase-like"/>
</dbReference>
<dbReference type="GO" id="GO:0003677">
    <property type="term" value="F:DNA binding"/>
    <property type="evidence" value="ECO:0007669"/>
    <property type="project" value="InterPro"/>
</dbReference>
<keyword evidence="2" id="KW-0235">DNA replication</keyword>
<dbReference type="GO" id="GO:0006281">
    <property type="term" value="P:DNA repair"/>
    <property type="evidence" value="ECO:0007669"/>
    <property type="project" value="InterPro"/>
</dbReference>
<name>A0A402CPW0_9BACT</name>
<organism evidence="3 4">
    <name type="scientific">Capsulimonas corticalis</name>
    <dbReference type="NCBI Taxonomy" id="2219043"/>
    <lineage>
        <taxon>Bacteria</taxon>
        <taxon>Bacillati</taxon>
        <taxon>Armatimonadota</taxon>
        <taxon>Armatimonadia</taxon>
        <taxon>Capsulimonadales</taxon>
        <taxon>Capsulimonadaceae</taxon>
        <taxon>Capsulimonas</taxon>
    </lineage>
</organism>
<dbReference type="GO" id="GO:0071897">
    <property type="term" value="P:DNA biosynthetic process"/>
    <property type="evidence" value="ECO:0007669"/>
    <property type="project" value="UniProtKB-KW"/>
</dbReference>
<keyword evidence="1" id="KW-0237">DNA synthesis</keyword>
<dbReference type="EMBL" id="AP025739">
    <property type="protein sequence ID" value="BDI32908.1"/>
    <property type="molecule type" value="Genomic_DNA"/>
</dbReference>
<dbReference type="Gene3D" id="3.20.20.140">
    <property type="entry name" value="Metal-dependent hydrolases"/>
    <property type="match status" value="1"/>
</dbReference>
<evidence type="ECO:0000313" key="3">
    <source>
        <dbReference type="EMBL" id="BDI32908.1"/>
    </source>
</evidence>
<dbReference type="SMART" id="SM00481">
    <property type="entry name" value="POLIIIAc"/>
    <property type="match status" value="1"/>
</dbReference>
<dbReference type="Pfam" id="PF14520">
    <property type="entry name" value="HHH_5"/>
    <property type="match status" value="1"/>
</dbReference>
<keyword evidence="3" id="KW-0269">Exonuclease</keyword>
<evidence type="ECO:0000313" key="4">
    <source>
        <dbReference type="Proteomes" id="UP000287394"/>
    </source>
</evidence>
<dbReference type="Pfam" id="PF14716">
    <property type="entry name" value="HHH_8"/>
    <property type="match status" value="1"/>
</dbReference>
<gene>
    <name evidence="3" type="ORF">CCAX7_49590</name>
</gene>
<keyword evidence="3" id="KW-0378">Hydrolase</keyword>
<dbReference type="Gene3D" id="3.30.460.10">
    <property type="entry name" value="Beta Polymerase, domain 2"/>
    <property type="match status" value="1"/>
</dbReference>
<keyword evidence="4" id="KW-1185">Reference proteome</keyword>
<dbReference type="InterPro" id="IPR004013">
    <property type="entry name" value="PHP_dom"/>
</dbReference>
<dbReference type="SUPFAM" id="SSF47802">
    <property type="entry name" value="DNA polymerase beta, N-terminal domain-like"/>
    <property type="match status" value="1"/>
</dbReference>
<dbReference type="Pfam" id="PF02811">
    <property type="entry name" value="PHP"/>
    <property type="match status" value="1"/>
</dbReference>
<dbReference type="InterPro" id="IPR027421">
    <property type="entry name" value="DNA_pol_lamdba_lyase_dom_sf"/>
</dbReference>
<dbReference type="SUPFAM" id="SSF158702">
    <property type="entry name" value="Sec63 N-terminal domain-like"/>
    <property type="match status" value="1"/>
</dbReference>
<dbReference type="GO" id="GO:0008270">
    <property type="term" value="F:zinc ion binding"/>
    <property type="evidence" value="ECO:0007669"/>
    <property type="project" value="TreeGrafter"/>
</dbReference>
<dbReference type="KEGG" id="ccot:CCAX7_49590"/>
<dbReference type="PIRSF" id="PIRSF005047">
    <property type="entry name" value="UCP005047_YshC"/>
    <property type="match status" value="1"/>
</dbReference>
<dbReference type="Gene3D" id="1.10.150.110">
    <property type="entry name" value="DNA polymerase beta, N-terminal domain-like"/>
    <property type="match status" value="1"/>
</dbReference>
<dbReference type="PANTHER" id="PTHR36928">
    <property type="entry name" value="PHOSPHATASE YCDX-RELATED"/>
    <property type="match status" value="1"/>
</dbReference>
<dbReference type="FunCoup" id="A0A402CPW0">
    <property type="interactions" value="140"/>
</dbReference>
<reference evidence="3 4" key="1">
    <citation type="journal article" date="2019" name="Int. J. Syst. Evol. Microbiol.">
        <title>Capsulimonas corticalis gen. nov., sp. nov., an aerobic capsulated bacterium, of a novel bacterial order, Capsulimonadales ord. nov., of the class Armatimonadia of the phylum Armatimonadetes.</title>
        <authorList>
            <person name="Li J."/>
            <person name="Kudo C."/>
            <person name="Tonouchi A."/>
        </authorList>
    </citation>
    <scope>NUCLEOTIDE SEQUENCE [LARGE SCALE GENOMIC DNA]</scope>
    <source>
        <strain evidence="3 4">AX-7</strain>
    </source>
</reference>
<dbReference type="InterPro" id="IPR022311">
    <property type="entry name" value="PolX-like"/>
</dbReference>
<dbReference type="InterPro" id="IPR003141">
    <property type="entry name" value="Pol/His_phosphatase_N"/>
</dbReference>
<evidence type="ECO:0000256" key="1">
    <source>
        <dbReference type="ARBA" id="ARBA00022634"/>
    </source>
</evidence>
<dbReference type="PANTHER" id="PTHR36928:SF1">
    <property type="entry name" value="PHOSPHATASE YCDX-RELATED"/>
    <property type="match status" value="1"/>
</dbReference>
<dbReference type="FunFam" id="3.20.20.140:FF:000047">
    <property type="entry name" value="PHP domain-containing protein"/>
    <property type="match status" value="1"/>
</dbReference>
<dbReference type="AlphaFoldDB" id="A0A402CPW0"/>
<dbReference type="GO" id="GO:0004527">
    <property type="term" value="F:exonuclease activity"/>
    <property type="evidence" value="ECO:0007669"/>
    <property type="project" value="UniProtKB-KW"/>
</dbReference>
<keyword evidence="3" id="KW-0540">Nuclease</keyword>
<dbReference type="SMART" id="SM00278">
    <property type="entry name" value="HhH1"/>
    <property type="match status" value="3"/>
</dbReference>
<protein>
    <submittedName>
        <fullName evidence="3">DNA polymerase/3'-5' exonuclease PolX</fullName>
    </submittedName>
</protein>
<sequence>MEIQGENAFKIRAYRNAVETLNTLPEPIAQIAAAGRLDDIPGFGDAIQAKVKDILGTGTTALYERIKDQVPAGVVEMLSIPGLGAKTVRQVWQGLKIESISALETAAQTGKLTELPGMGEKSVQKILQSIERYRRYSGRIRIGDALPLAESLIAAVQTFPGVSDAQIAGSVARGQETVANINLVAATSSPAETLRSFTELPQVGSVAASDAHFARVVLHGGMEADLYVAPSSEFAALRDARIGSAAHNEARAAADRDGSVEILRAIPLEIRENGGEIEAALAGTLPTLVTLADIRGDVHAHTTASDGKTTVEQMAAAAKARGYEYMAITDHSQSLYIANGLTPDRLRAQIAEIRALQDSLGIRIFTGSEVDIKADGSMDFDDDLLQELDFVIASAHLHNNQDKDAQTKRIIRAIENPNVDLIAHPSGRIINRRDPFDFDFDAVVAAALRTDTALEINAAPERLDLSDVHARQAGAAGVKILINTDAHSIENYDLMRYGVLVARRAWLTPHNVFNTRPLAEFEAWLRR</sequence>
<evidence type="ECO:0000256" key="2">
    <source>
        <dbReference type="ARBA" id="ARBA00022705"/>
    </source>
</evidence>
<dbReference type="InterPro" id="IPR050243">
    <property type="entry name" value="PHP_phosphatase"/>
</dbReference>
<dbReference type="GO" id="GO:0005829">
    <property type="term" value="C:cytosol"/>
    <property type="evidence" value="ECO:0007669"/>
    <property type="project" value="TreeGrafter"/>
</dbReference>
<dbReference type="Proteomes" id="UP000287394">
    <property type="component" value="Chromosome"/>
</dbReference>
<dbReference type="InterPro" id="IPR010996">
    <property type="entry name" value="HHH_MUS81"/>
</dbReference>
<dbReference type="InterPro" id="IPR043519">
    <property type="entry name" value="NT_sf"/>
</dbReference>
<proteinExistence type="predicted"/>
<dbReference type="InterPro" id="IPR047967">
    <property type="entry name" value="PolX_PHP"/>
</dbReference>